<reference evidence="1 2" key="1">
    <citation type="journal article" date="2016" name="Syst. Appl. Microbiol.">
        <title>Vibrio bivalvicida sp. nov., a novel larval pathogen for bivalve molluscs reared in a hatchery.</title>
        <authorList>
            <person name="Dubert J."/>
            <person name="Romalde J.L."/>
            <person name="Prado S."/>
            <person name="Barja J.L."/>
        </authorList>
    </citation>
    <scope>NUCLEOTIDE SEQUENCE [LARGE SCALE GENOMIC DNA]</scope>
    <source>
        <strain evidence="1 2">605</strain>
    </source>
</reference>
<dbReference type="RefSeq" id="WP_054963678.1">
    <property type="nucleotide sequence ID" value="NZ_LLEI02000060.1"/>
</dbReference>
<name>A0A177XW25_9VIBR</name>
<sequence>MKYEPIDIKCPNCGNLAKFEEPFEFWSKIAANADDNRPTHRWGGWTVVERFPSQVSWKPPSSSGQYLRGGGNTGKGGYPLLTNGLVQCQSCHVNNKHVLCWPSDAYWQWPIRGELLWAWDKDHAQLILNYVKTRMRPSRHSYSLRYIPTHFLSAKVRDLVVQKMERSINA</sequence>
<evidence type="ECO:0000313" key="1">
    <source>
        <dbReference type="EMBL" id="OAJ92797.1"/>
    </source>
</evidence>
<protein>
    <submittedName>
        <fullName evidence="1">Uncharacterized protein</fullName>
    </submittedName>
</protein>
<gene>
    <name evidence="1" type="ORF">APB76_18145</name>
</gene>
<accession>A0A177XW25</accession>
<evidence type="ECO:0000313" key="2">
    <source>
        <dbReference type="Proteomes" id="UP000078406"/>
    </source>
</evidence>
<proteinExistence type="predicted"/>
<dbReference type="AlphaFoldDB" id="A0A177XW25"/>
<dbReference type="EMBL" id="LLEI02000060">
    <property type="protein sequence ID" value="OAJ92797.1"/>
    <property type="molecule type" value="Genomic_DNA"/>
</dbReference>
<organism evidence="1 2">
    <name type="scientific">Vibrio bivalvicida</name>
    <dbReference type="NCBI Taxonomy" id="1276888"/>
    <lineage>
        <taxon>Bacteria</taxon>
        <taxon>Pseudomonadati</taxon>
        <taxon>Pseudomonadota</taxon>
        <taxon>Gammaproteobacteria</taxon>
        <taxon>Vibrionales</taxon>
        <taxon>Vibrionaceae</taxon>
        <taxon>Vibrio</taxon>
        <taxon>Vibrio oreintalis group</taxon>
    </lineage>
</organism>
<dbReference type="Proteomes" id="UP000078406">
    <property type="component" value="Unassembled WGS sequence"/>
</dbReference>
<comment type="caution">
    <text evidence="1">The sequence shown here is derived from an EMBL/GenBank/DDBJ whole genome shotgun (WGS) entry which is preliminary data.</text>
</comment>